<sequence length="337" mass="35686">MTPSLLLTNGYIHSVAEPYANALHLDNGVIAWLGSDETAQQMVAATVSGPVETYDLAGMLVTPAFVDGFATTQLSDLDPRARVSANTPIDGGVYYAPLSEPVADAAGLFISAQELESLEAILAQLKPPTQLFIESRDPEELSQILAGLSHQPNATLMRCRHRVLLNHAVTDEQIAKLVKLHVSVTVVPDILDNTPTFHAPIASLIAGGVHVATGSGAWDGSIWELLTALIEHPDEAQRISTRAAFNTVSRDANRVLPSRVAQAQMGAGQAAVGSPADVNIWRADQLGVQAPDEKAAHWSTDKRAGTALLPILSSATAPPSLNGVIRGGRLLSFAQER</sequence>
<evidence type="ECO:0000313" key="1">
    <source>
        <dbReference type="EMBL" id="TQL72688.1"/>
    </source>
</evidence>
<dbReference type="GO" id="GO:0016810">
    <property type="term" value="F:hydrolase activity, acting on carbon-nitrogen (but not peptide) bonds"/>
    <property type="evidence" value="ECO:0007669"/>
    <property type="project" value="InterPro"/>
</dbReference>
<gene>
    <name evidence="1" type="ORF">FB556_1355</name>
</gene>
<name>A0A543AJC2_9MICC</name>
<comment type="caution">
    <text evidence="1">The sequence shown here is derived from an EMBL/GenBank/DDBJ whole genome shotgun (WGS) entry which is preliminary data.</text>
</comment>
<proteinExistence type="predicted"/>
<dbReference type="OrthoDB" id="3238066at2"/>
<dbReference type="SUPFAM" id="SSF51338">
    <property type="entry name" value="Composite domain of metallo-dependent hydrolases"/>
    <property type="match status" value="1"/>
</dbReference>
<dbReference type="Proteomes" id="UP000319746">
    <property type="component" value="Unassembled WGS sequence"/>
</dbReference>
<keyword evidence="2" id="KW-1185">Reference proteome</keyword>
<dbReference type="AlphaFoldDB" id="A0A543AJC2"/>
<dbReference type="EMBL" id="VFOU01000002">
    <property type="protein sequence ID" value="TQL72688.1"/>
    <property type="molecule type" value="Genomic_DNA"/>
</dbReference>
<dbReference type="RefSeq" id="WP_141865996.1">
    <property type="nucleotide sequence ID" value="NZ_BAABAN010000004.1"/>
</dbReference>
<protein>
    <recommendedName>
        <fullName evidence="3">Amidohydrolase family protein</fullName>
    </recommendedName>
</protein>
<organism evidence="1 2">
    <name type="scientific">Enteractinococcus coprophilus</name>
    <dbReference type="NCBI Taxonomy" id="1027633"/>
    <lineage>
        <taxon>Bacteria</taxon>
        <taxon>Bacillati</taxon>
        <taxon>Actinomycetota</taxon>
        <taxon>Actinomycetes</taxon>
        <taxon>Micrococcales</taxon>
        <taxon>Micrococcaceae</taxon>
    </lineage>
</organism>
<evidence type="ECO:0008006" key="3">
    <source>
        <dbReference type="Google" id="ProtNLM"/>
    </source>
</evidence>
<evidence type="ECO:0000313" key="2">
    <source>
        <dbReference type="Proteomes" id="UP000319746"/>
    </source>
</evidence>
<dbReference type="Gene3D" id="2.30.40.10">
    <property type="entry name" value="Urease, subunit C, domain 1"/>
    <property type="match status" value="1"/>
</dbReference>
<accession>A0A543AJC2</accession>
<dbReference type="InterPro" id="IPR011059">
    <property type="entry name" value="Metal-dep_hydrolase_composite"/>
</dbReference>
<reference evidence="1 2" key="1">
    <citation type="submission" date="2019-06" db="EMBL/GenBank/DDBJ databases">
        <title>Sequencing the genomes of 1000 actinobacteria strains.</title>
        <authorList>
            <person name="Klenk H.-P."/>
        </authorList>
    </citation>
    <scope>NUCLEOTIDE SEQUENCE [LARGE SCALE GENOMIC DNA]</scope>
    <source>
        <strain evidence="1 2">DSM 24083</strain>
    </source>
</reference>